<dbReference type="AlphaFoldDB" id="G8TKA2"/>
<dbReference type="PANTHER" id="PTHR40094">
    <property type="entry name" value="ALPHA-2-MACROGLOBULIN HOMOLOG"/>
    <property type="match status" value="1"/>
</dbReference>
<dbReference type="GO" id="GO:0004866">
    <property type="term" value="F:endopeptidase inhibitor activity"/>
    <property type="evidence" value="ECO:0007669"/>
    <property type="project" value="InterPro"/>
</dbReference>
<dbReference type="InterPro" id="IPR047565">
    <property type="entry name" value="Alpha-macroglob_thiol-ester_cl"/>
</dbReference>
<dbReference type="STRING" id="700598.Niako_0135"/>
<reference evidence="2 3" key="1">
    <citation type="submission" date="2011-12" db="EMBL/GenBank/DDBJ databases">
        <title>The complete genome of Niastella koreensis GR20-10.</title>
        <authorList>
            <consortium name="US DOE Joint Genome Institute (JGI-PGF)"/>
            <person name="Lucas S."/>
            <person name="Han J."/>
            <person name="Lapidus A."/>
            <person name="Bruce D."/>
            <person name="Goodwin L."/>
            <person name="Pitluck S."/>
            <person name="Peters L."/>
            <person name="Kyrpides N."/>
            <person name="Mavromatis K."/>
            <person name="Ivanova N."/>
            <person name="Mikhailova N."/>
            <person name="Davenport K."/>
            <person name="Saunders E."/>
            <person name="Detter J.C."/>
            <person name="Tapia R."/>
            <person name="Han C."/>
            <person name="Land M."/>
            <person name="Hauser L."/>
            <person name="Markowitz V."/>
            <person name="Cheng J.-F."/>
            <person name="Hugenholtz P."/>
            <person name="Woyke T."/>
            <person name="Wu D."/>
            <person name="Tindall B."/>
            <person name="Pomrenke H."/>
            <person name="Brambilla E."/>
            <person name="Klenk H.-P."/>
            <person name="Eisen J.A."/>
        </authorList>
    </citation>
    <scope>NUCLEOTIDE SEQUENCE [LARGE SCALE GENOMIC DNA]</scope>
    <source>
        <strain evidence="3">DSM 17620 / KACC 11465 / NBRC 106392 / GR20-10</strain>
    </source>
</reference>
<sequence length="760" mass="86303">MPEAVTQWKWMSLAHSKDLAFGMNTKTIVTQKDLMVQPNAPRFLREGDRMNFSGKIANLTDKELTGQVQLQLIDPTTNQSVDGWFHNVMPNQYFTVPAKQTVPVTFNMEIPYQYNKPVTYRLIAKAGDMSDGEEAVLPVVSNRMLVTESLPLPVRGNGTKNFTFEKLVKSGSSETLNNHSLTVEFTTNPAWYAVQALPYLMEYPYDCAEQTFNRYYANALATSIANASPKVKAVFERWRTTDTAALMSNLQKNQELKSLLLEETPWVMQANNEAQQKKNIALLFDLVRMSNEEAKAIGKLHELQSSNGGFVWFKGGPDDRYMTQYIMTGVGHLKKLKVNTSNDQLNDMVKNALPYLDARMNEDYEFMMKHNKGKEDSDYISPLHIQYLYMRSFYPETGVPGNVFKAYNYYRKQAQKVWVKQSRYMQGMIALSLFRTGDVQTANNILKSIKENAIHNGEMGMYWKEFTGGYYWWQSPIEIQSLLIEAFTEVTKDMASVNDMKLWLLKQKQTQNWKTTKATADACYALLLQGSDLLTNTPEVTIDLGNTVIRSKDQQQEAGTGYFKKVFDEKQVKPEMGNIKVTVTNTSSPTGGGREGAGAAAWGAVYWQYFENLDKITPAATPLQLTKKLFVEKNTDRGPVLEPINEGQPLKVGDKVKVRIELRVDRAMEYVHMKDMRAACMEPVNVISQFKWQGGLGYYETTKDASTNFFFGQLPKGTYVFEYPLFVTHTGTFSNGITTIQCMYAPEFTSHSEGVHVTVE</sequence>
<dbReference type="PATRIC" id="fig|700598.3.peg.141"/>
<dbReference type="PANTHER" id="PTHR40094:SF1">
    <property type="entry name" value="UBIQUITIN DOMAIN-CONTAINING PROTEIN"/>
    <property type="match status" value="1"/>
</dbReference>
<dbReference type="Gene3D" id="1.50.10.20">
    <property type="match status" value="1"/>
</dbReference>
<dbReference type="InterPro" id="IPR008930">
    <property type="entry name" value="Terpenoid_cyclase/PrenylTrfase"/>
</dbReference>
<dbReference type="KEGG" id="nko:Niako_0135"/>
<proteinExistence type="predicted"/>
<dbReference type="Pfam" id="PF00207">
    <property type="entry name" value="A2M"/>
    <property type="match status" value="1"/>
</dbReference>
<dbReference type="SUPFAM" id="SSF48239">
    <property type="entry name" value="Terpenoid cyclases/Protein prenyltransferases"/>
    <property type="match status" value="1"/>
</dbReference>
<dbReference type="EMBL" id="CP003178">
    <property type="protein sequence ID" value="AEV96536.1"/>
    <property type="molecule type" value="Genomic_DNA"/>
</dbReference>
<dbReference type="HOGENOM" id="CLU_366740_0_0_10"/>
<evidence type="ECO:0000313" key="3">
    <source>
        <dbReference type="Proteomes" id="UP000005438"/>
    </source>
</evidence>
<dbReference type="InterPro" id="IPR051802">
    <property type="entry name" value="YfhM-like"/>
</dbReference>
<dbReference type="SMART" id="SM01419">
    <property type="entry name" value="Thiol-ester_cl"/>
    <property type="match status" value="1"/>
</dbReference>
<dbReference type="eggNOG" id="COG2373">
    <property type="taxonomic scope" value="Bacteria"/>
</dbReference>
<protein>
    <submittedName>
        <fullName evidence="2">Alpha-2-macroglobulin</fullName>
    </submittedName>
</protein>
<gene>
    <name evidence="2" type="ordered locus">Niako_0135</name>
</gene>
<organism evidence="2 3">
    <name type="scientific">Niastella koreensis (strain DSM 17620 / KACC 11465 / NBRC 106392 / GR20-10)</name>
    <dbReference type="NCBI Taxonomy" id="700598"/>
    <lineage>
        <taxon>Bacteria</taxon>
        <taxon>Pseudomonadati</taxon>
        <taxon>Bacteroidota</taxon>
        <taxon>Chitinophagia</taxon>
        <taxon>Chitinophagales</taxon>
        <taxon>Chitinophagaceae</taxon>
        <taxon>Niastella</taxon>
    </lineage>
</organism>
<accession>G8TKA2</accession>
<dbReference type="Proteomes" id="UP000005438">
    <property type="component" value="Chromosome"/>
</dbReference>
<dbReference type="SMART" id="SM01360">
    <property type="entry name" value="A2M"/>
    <property type="match status" value="1"/>
</dbReference>
<dbReference type="InterPro" id="IPR041246">
    <property type="entry name" value="Bact_MG10"/>
</dbReference>
<evidence type="ECO:0000313" key="2">
    <source>
        <dbReference type="EMBL" id="AEV96536.1"/>
    </source>
</evidence>
<dbReference type="InterPro" id="IPR001599">
    <property type="entry name" value="Macroglobln_a2"/>
</dbReference>
<name>G8TKA2_NIAKG</name>
<evidence type="ECO:0000259" key="1">
    <source>
        <dbReference type="SMART" id="SM01360"/>
    </source>
</evidence>
<dbReference type="Pfam" id="PF17973">
    <property type="entry name" value="bMG10"/>
    <property type="match status" value="1"/>
</dbReference>
<feature type="domain" description="Alpha-2-macroglobulin" evidence="1">
    <location>
        <begin position="1"/>
        <end position="70"/>
    </location>
</feature>